<dbReference type="GO" id="GO:0004674">
    <property type="term" value="F:protein serine/threonine kinase activity"/>
    <property type="evidence" value="ECO:0007669"/>
    <property type="project" value="TreeGrafter"/>
</dbReference>
<dbReference type="GO" id="GO:0005524">
    <property type="term" value="F:ATP binding"/>
    <property type="evidence" value="ECO:0007669"/>
    <property type="project" value="UniProtKB-KW"/>
</dbReference>
<dbReference type="AlphaFoldDB" id="A0A0G1XVS8"/>
<dbReference type="Pfam" id="PF00069">
    <property type="entry name" value="Pkinase"/>
    <property type="match status" value="1"/>
</dbReference>
<dbReference type="Proteomes" id="UP000033865">
    <property type="component" value="Unassembled WGS sequence"/>
</dbReference>
<reference evidence="6 7" key="1">
    <citation type="journal article" date="2015" name="Nature">
        <title>rRNA introns, odd ribosomes, and small enigmatic genomes across a large radiation of phyla.</title>
        <authorList>
            <person name="Brown C.T."/>
            <person name="Hug L.A."/>
            <person name="Thomas B.C."/>
            <person name="Sharon I."/>
            <person name="Castelle C.J."/>
            <person name="Singh A."/>
            <person name="Wilkins M.J."/>
            <person name="Williams K.H."/>
            <person name="Banfield J.F."/>
        </authorList>
    </citation>
    <scope>NUCLEOTIDE SEQUENCE [LARGE SCALE GENOMIC DNA]</scope>
</reference>
<evidence type="ECO:0000256" key="2">
    <source>
        <dbReference type="ARBA" id="ARBA00022741"/>
    </source>
</evidence>
<dbReference type="PROSITE" id="PS50011">
    <property type="entry name" value="PROTEIN_KINASE_DOM"/>
    <property type="match status" value="1"/>
</dbReference>
<accession>A0A0G1XVS8</accession>
<feature type="non-terminal residue" evidence="6">
    <location>
        <position position="1"/>
    </location>
</feature>
<proteinExistence type="predicted"/>
<dbReference type="PANTHER" id="PTHR43289:SF6">
    <property type="entry name" value="SERINE_THREONINE-PROTEIN KINASE NEKL-3"/>
    <property type="match status" value="1"/>
</dbReference>
<dbReference type="InterPro" id="IPR000719">
    <property type="entry name" value="Prot_kinase_dom"/>
</dbReference>
<keyword evidence="4" id="KW-0067">ATP-binding</keyword>
<dbReference type="Gene3D" id="1.10.510.10">
    <property type="entry name" value="Transferase(Phosphotransferase) domain 1"/>
    <property type="match status" value="1"/>
</dbReference>
<sequence>GVARGTPAYMSPEQATGRQLDGRSDLFSLGTILYELLLARLAFPLTAPAQAMFAIVSGNADDLRADVARVAPELSQVVADCHARDPGERFQRAGELMHALQSVAYVHGGVEGVAARFVREETARLPQEIPEGFWGSVGAPEPVPEGDRKTNIFHALPDPGSLESLELKFVSPLTAALDEPSLDSGSDDEDARPTEIIPRAQGGYRVEVQPC</sequence>
<keyword evidence="2" id="KW-0547">Nucleotide-binding</keyword>
<evidence type="ECO:0000313" key="6">
    <source>
        <dbReference type="EMBL" id="KKW35076.1"/>
    </source>
</evidence>
<dbReference type="SUPFAM" id="SSF56112">
    <property type="entry name" value="Protein kinase-like (PK-like)"/>
    <property type="match status" value="1"/>
</dbReference>
<dbReference type="InterPro" id="IPR011009">
    <property type="entry name" value="Kinase-like_dom_sf"/>
</dbReference>
<organism evidence="6 7">
    <name type="scientific">Candidatus Uhrbacteria bacterium GW2011_GWC2_53_7</name>
    <dbReference type="NCBI Taxonomy" id="1618986"/>
    <lineage>
        <taxon>Bacteria</taxon>
        <taxon>Candidatus Uhriibacteriota</taxon>
    </lineage>
</organism>
<evidence type="ECO:0000313" key="7">
    <source>
        <dbReference type="Proteomes" id="UP000033865"/>
    </source>
</evidence>
<evidence type="ECO:0000256" key="4">
    <source>
        <dbReference type="ARBA" id="ARBA00022840"/>
    </source>
</evidence>
<evidence type="ECO:0000256" key="3">
    <source>
        <dbReference type="ARBA" id="ARBA00022777"/>
    </source>
</evidence>
<gene>
    <name evidence="6" type="ORF">UY82_C0051G0009</name>
</gene>
<name>A0A0G1XVS8_9BACT</name>
<dbReference type="EMBL" id="LCRN01000051">
    <property type="protein sequence ID" value="KKW35076.1"/>
    <property type="molecule type" value="Genomic_DNA"/>
</dbReference>
<keyword evidence="3 6" id="KW-0418">Kinase</keyword>
<evidence type="ECO:0000259" key="5">
    <source>
        <dbReference type="PROSITE" id="PS50011"/>
    </source>
</evidence>
<feature type="domain" description="Protein kinase" evidence="5">
    <location>
        <begin position="1"/>
        <end position="101"/>
    </location>
</feature>
<evidence type="ECO:0000256" key="1">
    <source>
        <dbReference type="ARBA" id="ARBA00022679"/>
    </source>
</evidence>
<comment type="caution">
    <text evidence="6">The sequence shown here is derived from an EMBL/GenBank/DDBJ whole genome shotgun (WGS) entry which is preliminary data.</text>
</comment>
<protein>
    <submittedName>
        <fullName evidence="6">Protein kinase</fullName>
    </submittedName>
</protein>
<dbReference type="PANTHER" id="PTHR43289">
    <property type="entry name" value="MITOGEN-ACTIVATED PROTEIN KINASE KINASE KINASE 20-RELATED"/>
    <property type="match status" value="1"/>
</dbReference>
<keyword evidence="1" id="KW-0808">Transferase</keyword>